<feature type="transmembrane region" description="Helical" evidence="7">
    <location>
        <begin position="158"/>
        <end position="184"/>
    </location>
</feature>
<keyword evidence="3 7" id="KW-0812">Transmembrane</keyword>
<evidence type="ECO:0000256" key="2">
    <source>
        <dbReference type="ARBA" id="ARBA00022475"/>
    </source>
</evidence>
<keyword evidence="2" id="KW-1003">Cell membrane</keyword>
<organism evidence="9 10">
    <name type="scientific">Cognatiyoonia koreensis</name>
    <dbReference type="NCBI Taxonomy" id="364200"/>
    <lineage>
        <taxon>Bacteria</taxon>
        <taxon>Pseudomonadati</taxon>
        <taxon>Pseudomonadota</taxon>
        <taxon>Alphaproteobacteria</taxon>
        <taxon>Rhodobacterales</taxon>
        <taxon>Paracoccaceae</taxon>
        <taxon>Cognatiyoonia</taxon>
    </lineage>
</organism>
<dbReference type="InterPro" id="IPR002898">
    <property type="entry name" value="MotA_ExbB_proton_chnl"/>
</dbReference>
<evidence type="ECO:0000256" key="6">
    <source>
        <dbReference type="RuleBase" id="RU004057"/>
    </source>
</evidence>
<evidence type="ECO:0000313" key="10">
    <source>
        <dbReference type="Proteomes" id="UP000199167"/>
    </source>
</evidence>
<dbReference type="OrthoDB" id="4045at2"/>
<dbReference type="AlphaFoldDB" id="A0A1I0RHD6"/>
<dbReference type="RefSeq" id="WP_089995648.1">
    <property type="nucleotide sequence ID" value="NZ_FOIZ01000002.1"/>
</dbReference>
<dbReference type="GO" id="GO:0005886">
    <property type="term" value="C:plasma membrane"/>
    <property type="evidence" value="ECO:0007669"/>
    <property type="project" value="UniProtKB-SubCell"/>
</dbReference>
<name>A0A1I0RHD6_9RHOB</name>
<proteinExistence type="inferred from homology"/>
<dbReference type="EMBL" id="FOIZ01000002">
    <property type="protein sequence ID" value="SEW40091.1"/>
    <property type="molecule type" value="Genomic_DNA"/>
</dbReference>
<dbReference type="PANTHER" id="PTHR30625:SF11">
    <property type="entry name" value="MOTA_TOLQ_EXBB PROTON CHANNEL DOMAIN-CONTAINING PROTEIN"/>
    <property type="match status" value="1"/>
</dbReference>
<sequence>MNAPDLSALNTPTLAVFAALAIMSAMAITVAFLKIFQFTRLGVGKTKKADAVLDQWLNHQTSEAMQTTVQGKSVLMRVLHSVFSAIQARPDEPSFAEELGRQTALVEIGAMTRRLRVLDMVIQAAPMLGLLGTVIGMIDAFSTLAASDGVVDQALLAGGIWTALTTTAAGLAIALVTYFVATWLEGRVESERQSIEAAMSAAIHGRIDTQAKQG</sequence>
<keyword evidence="6" id="KW-0653">Protein transport</keyword>
<dbReference type="STRING" id="364200.SAMN04488515_2664"/>
<evidence type="ECO:0000256" key="7">
    <source>
        <dbReference type="SAM" id="Phobius"/>
    </source>
</evidence>
<keyword evidence="6" id="KW-0813">Transport</keyword>
<protein>
    <submittedName>
        <fullName evidence="9">Biopolymer transport protein ExbB</fullName>
    </submittedName>
</protein>
<feature type="transmembrane region" description="Helical" evidence="7">
    <location>
        <begin position="14"/>
        <end position="36"/>
    </location>
</feature>
<evidence type="ECO:0000256" key="5">
    <source>
        <dbReference type="ARBA" id="ARBA00023136"/>
    </source>
</evidence>
<feature type="domain" description="MotA/TolQ/ExbB proton channel" evidence="8">
    <location>
        <begin position="77"/>
        <end position="196"/>
    </location>
</feature>
<comment type="subcellular location">
    <subcellularLocation>
        <location evidence="1">Cell membrane</location>
        <topology evidence="1">Multi-pass membrane protein</topology>
    </subcellularLocation>
    <subcellularLocation>
        <location evidence="6">Membrane</location>
        <topology evidence="6">Multi-pass membrane protein</topology>
    </subcellularLocation>
</comment>
<evidence type="ECO:0000256" key="4">
    <source>
        <dbReference type="ARBA" id="ARBA00022989"/>
    </source>
</evidence>
<feature type="transmembrane region" description="Helical" evidence="7">
    <location>
        <begin position="117"/>
        <end position="138"/>
    </location>
</feature>
<dbReference type="PANTHER" id="PTHR30625">
    <property type="entry name" value="PROTEIN TOLQ"/>
    <property type="match status" value="1"/>
</dbReference>
<reference evidence="9 10" key="1">
    <citation type="submission" date="2016-10" db="EMBL/GenBank/DDBJ databases">
        <authorList>
            <person name="de Groot N.N."/>
        </authorList>
    </citation>
    <scope>NUCLEOTIDE SEQUENCE [LARGE SCALE GENOMIC DNA]</scope>
    <source>
        <strain evidence="9 10">DSM 17925</strain>
    </source>
</reference>
<keyword evidence="5 7" id="KW-0472">Membrane</keyword>
<keyword evidence="10" id="KW-1185">Reference proteome</keyword>
<dbReference type="Pfam" id="PF01618">
    <property type="entry name" value="MotA_ExbB"/>
    <property type="match status" value="1"/>
</dbReference>
<comment type="similarity">
    <text evidence="6">Belongs to the exbB/tolQ family.</text>
</comment>
<keyword evidence="4 7" id="KW-1133">Transmembrane helix</keyword>
<dbReference type="InterPro" id="IPR050790">
    <property type="entry name" value="ExbB/TolQ_transport"/>
</dbReference>
<evidence type="ECO:0000256" key="3">
    <source>
        <dbReference type="ARBA" id="ARBA00022692"/>
    </source>
</evidence>
<evidence type="ECO:0000313" key="9">
    <source>
        <dbReference type="EMBL" id="SEW40091.1"/>
    </source>
</evidence>
<evidence type="ECO:0000259" key="8">
    <source>
        <dbReference type="Pfam" id="PF01618"/>
    </source>
</evidence>
<evidence type="ECO:0000256" key="1">
    <source>
        <dbReference type="ARBA" id="ARBA00004651"/>
    </source>
</evidence>
<dbReference type="GO" id="GO:0017038">
    <property type="term" value="P:protein import"/>
    <property type="evidence" value="ECO:0007669"/>
    <property type="project" value="TreeGrafter"/>
</dbReference>
<accession>A0A1I0RHD6</accession>
<dbReference type="Proteomes" id="UP000199167">
    <property type="component" value="Unassembled WGS sequence"/>
</dbReference>
<gene>
    <name evidence="9" type="ORF">SAMN04488515_2664</name>
</gene>